<evidence type="ECO:0000313" key="2">
    <source>
        <dbReference type="EMBL" id="ELP65672.1"/>
    </source>
</evidence>
<protein>
    <submittedName>
        <fullName evidence="2">Hydrolase, NUDIX</fullName>
    </submittedName>
</protein>
<dbReference type="RefSeq" id="WP_006378594.1">
    <property type="nucleotide sequence ID" value="NZ_AEJB01000361.1"/>
</dbReference>
<keyword evidence="2" id="KW-0378">Hydrolase</keyword>
<dbReference type="GO" id="GO:0016787">
    <property type="term" value="F:hydrolase activity"/>
    <property type="evidence" value="ECO:0007669"/>
    <property type="project" value="UniProtKB-KW"/>
</dbReference>
<proteinExistence type="predicted"/>
<evidence type="ECO:0000259" key="1">
    <source>
        <dbReference type="PROSITE" id="PS51462"/>
    </source>
</evidence>
<dbReference type="EMBL" id="AEJB01000361">
    <property type="protein sequence ID" value="ELP65672.1"/>
    <property type="molecule type" value="Genomic_DNA"/>
</dbReference>
<keyword evidence="3" id="KW-1185">Reference proteome</keyword>
<dbReference type="Gene3D" id="3.90.79.10">
    <property type="entry name" value="Nucleoside Triphosphate Pyrophosphohydrolase"/>
    <property type="match status" value="1"/>
</dbReference>
<accession>L7F307</accession>
<dbReference type="STRING" id="85558.T45_07739"/>
<organism evidence="2 3">
    <name type="scientific">Streptomyces turgidiscabies (strain Car8)</name>
    <dbReference type="NCBI Taxonomy" id="698760"/>
    <lineage>
        <taxon>Bacteria</taxon>
        <taxon>Bacillati</taxon>
        <taxon>Actinomycetota</taxon>
        <taxon>Actinomycetes</taxon>
        <taxon>Kitasatosporales</taxon>
        <taxon>Streptomycetaceae</taxon>
        <taxon>Streptomyces</taxon>
    </lineage>
</organism>
<feature type="domain" description="Nudix hydrolase" evidence="1">
    <location>
        <begin position="15"/>
        <end position="146"/>
    </location>
</feature>
<reference evidence="2 3" key="1">
    <citation type="journal article" date="2011" name="Plasmid">
        <title>Streptomyces turgidiscabies Car8 contains a modular pathogenicity island that shares virulence genes with other actinobacterial plant pathogens.</title>
        <authorList>
            <person name="Huguet-Tapia J.C."/>
            <person name="Badger J.H."/>
            <person name="Loria R."/>
            <person name="Pettis G.S."/>
        </authorList>
    </citation>
    <scope>NUCLEOTIDE SEQUENCE [LARGE SCALE GENOMIC DNA]</scope>
    <source>
        <strain evidence="2 3">Car8</strain>
    </source>
</reference>
<dbReference type="InterPro" id="IPR000086">
    <property type="entry name" value="NUDIX_hydrolase_dom"/>
</dbReference>
<dbReference type="Pfam" id="PF00293">
    <property type="entry name" value="NUDIX"/>
    <property type="match status" value="1"/>
</dbReference>
<dbReference type="PATRIC" id="fig|698760.3.peg.5212"/>
<dbReference type="SUPFAM" id="SSF56112">
    <property type="entry name" value="Protein kinase-like (PK-like)"/>
    <property type="match status" value="1"/>
</dbReference>
<dbReference type="GeneID" id="97407689"/>
<sequence>MNGQTASDRGGDRAQRHRDVHLILRRGNRVLLSRRAGDTYASGLLHMPSGHLDGDFEDVVTRLIRAAEEELGILIRPENVRFALVMQHRSPGGENLSVWFFEVTQWFGHPRIAEPDSCSQLGWFPLNEPPADMVAYCRAGLEAYRHGHTVALHLQEPDDPIAYDPAGPSRLYPLSTRAPDARAVLGERLADFAEQAIGPLHAVTDSSWARKGSRVWKLTGRSGGSWFLKVHQNTKFHEREVAAYRRWVPALGRSHAPQLVAADPDQFAAVITAHAGINLHDADLNEPTWQTVYRQLGQLLRVLHSCEPPMMAPAVGGLAKLERQLTAADGLLEPGEEKLIRRLAQRLTTLPPIPHGPRHGDIQLRNLLLDDSMLLALIDFERAEVGPLVSDFIRIADTWANAPARQAAIFDGYARSLSPDEAQALQGLSALDALSGIQYGAAHGDPELVERGHRTLYRLRKDAA</sequence>
<dbReference type="InterPro" id="IPR002575">
    <property type="entry name" value="Aminoglycoside_PTrfase"/>
</dbReference>
<dbReference type="CDD" id="cd04683">
    <property type="entry name" value="NUDIX_Hydrolase"/>
    <property type="match status" value="1"/>
</dbReference>
<comment type="caution">
    <text evidence="2">The sequence shown here is derived from an EMBL/GenBank/DDBJ whole genome shotgun (WGS) entry which is preliminary data.</text>
</comment>
<dbReference type="PROSITE" id="PS51462">
    <property type="entry name" value="NUDIX"/>
    <property type="match status" value="1"/>
</dbReference>
<dbReference type="Gene3D" id="3.90.1200.10">
    <property type="match status" value="1"/>
</dbReference>
<name>L7F307_STRT8</name>
<dbReference type="Pfam" id="PF01636">
    <property type="entry name" value="APH"/>
    <property type="match status" value="1"/>
</dbReference>
<dbReference type="SUPFAM" id="SSF55811">
    <property type="entry name" value="Nudix"/>
    <property type="match status" value="1"/>
</dbReference>
<gene>
    <name evidence="2" type="ORF">STRTUCAR8_01676</name>
</gene>
<evidence type="ECO:0000313" key="3">
    <source>
        <dbReference type="Proteomes" id="UP000010931"/>
    </source>
</evidence>
<dbReference type="InterPro" id="IPR015797">
    <property type="entry name" value="NUDIX_hydrolase-like_dom_sf"/>
</dbReference>
<dbReference type="Proteomes" id="UP000010931">
    <property type="component" value="Unassembled WGS sequence"/>
</dbReference>
<dbReference type="InterPro" id="IPR011009">
    <property type="entry name" value="Kinase-like_dom_sf"/>
</dbReference>
<dbReference type="AlphaFoldDB" id="L7F307"/>